<evidence type="ECO:0000313" key="10">
    <source>
        <dbReference type="EMBL" id="UZE94579.1"/>
    </source>
</evidence>
<accession>A0ABY6MXS1</accession>
<keyword evidence="3 5" id="KW-0285">Flavoprotein</keyword>
<dbReference type="InterPro" id="IPR037069">
    <property type="entry name" value="AcylCoA_DH/ox_N_sf"/>
</dbReference>
<feature type="domain" description="Acetyl-CoA dehydrogenase-like C-terminal" evidence="9">
    <location>
        <begin position="483"/>
        <end position="603"/>
    </location>
</feature>
<dbReference type="Pfam" id="PF02771">
    <property type="entry name" value="Acyl-CoA_dh_N"/>
    <property type="match status" value="1"/>
</dbReference>
<evidence type="ECO:0000256" key="2">
    <source>
        <dbReference type="ARBA" id="ARBA00009347"/>
    </source>
</evidence>
<dbReference type="SUPFAM" id="SSF56645">
    <property type="entry name" value="Acyl-CoA dehydrogenase NM domain-like"/>
    <property type="match status" value="1"/>
</dbReference>
<evidence type="ECO:0000256" key="1">
    <source>
        <dbReference type="ARBA" id="ARBA00001974"/>
    </source>
</evidence>
<evidence type="ECO:0000259" key="7">
    <source>
        <dbReference type="Pfam" id="PF02770"/>
    </source>
</evidence>
<sequence length="607" mass="66837">MPNTLLNSRDIQFQLYEVLNSASLTERSRFTEHSRETFNAAIDTAAQIAEDLFANHNAKLDNHEPQFDGKKVSIIPEVKTAFDALATAGFIAGRQDYELDGMQLPEVIMAVCMGYFTSANASTSGYSFLTAAAANLIRIFASDTLKDQFLSPLLKGRFSGTMALTEPHAGSSLADIRTTAKPTTEGHYLIKGDKMFISGGDHELTDNIVHLVLAKIEGAPLGVKGISLFLVPKYTLDSNGEPNQRNDVTLTGLIHKMGYRGTTSTALAFGDNGACVGYLIGEAHQGLRYMFQMMNEARVGVAMGATMIGYRGYLYSLHYARERLQGRKATDGPEASQIPIVEHADVRRMLLAQKSYVEGGLSLCLLGASLLDDINTLEHSTDVKDTQILLDLLTPVIKSWCSEFGPKANDLAIQILGGSGYTREYPVEQYWRDNRLNPIHEGTNGIQSLDLLGRKVWQHNSLGLQLLGKRIQSDIVRAQSSENSRCSVWAQTLGQALLSVQKITMQLGADLAANKVESTLANAACYMNIVGKVTVAWLWLRQALAAEAGLTKLKLNSTTNTEDTHFYNGKLQAAQYFFKWELSSIHQDLALLENRDETCLAMQNEWF</sequence>
<proteinExistence type="inferred from homology"/>
<dbReference type="InterPro" id="IPR006091">
    <property type="entry name" value="Acyl-CoA_Oxase/DH_mid-dom"/>
</dbReference>
<gene>
    <name evidence="10" type="ORF">NKI27_10815</name>
</gene>
<dbReference type="Gene3D" id="2.40.110.10">
    <property type="entry name" value="Butyryl-CoA Dehydrogenase, subunit A, domain 2"/>
    <property type="match status" value="1"/>
</dbReference>
<dbReference type="InterPro" id="IPR013786">
    <property type="entry name" value="AcylCoA_DH/ox_N"/>
</dbReference>
<evidence type="ECO:0000256" key="3">
    <source>
        <dbReference type="ARBA" id="ARBA00022630"/>
    </source>
</evidence>
<organism evidence="10 11">
    <name type="scientific">Alkalimarinus alittae</name>
    <dbReference type="NCBI Taxonomy" id="2961619"/>
    <lineage>
        <taxon>Bacteria</taxon>
        <taxon>Pseudomonadati</taxon>
        <taxon>Pseudomonadota</taxon>
        <taxon>Gammaproteobacteria</taxon>
        <taxon>Alteromonadales</taxon>
        <taxon>Alteromonadaceae</taxon>
        <taxon>Alkalimarinus</taxon>
    </lineage>
</organism>
<comment type="similarity">
    <text evidence="2 5">Belongs to the acyl-CoA dehydrogenase family.</text>
</comment>
<dbReference type="InterPro" id="IPR009075">
    <property type="entry name" value="AcylCo_DH/oxidase_C"/>
</dbReference>
<comment type="cofactor">
    <cofactor evidence="1 5">
        <name>FAD</name>
        <dbReference type="ChEBI" id="CHEBI:57692"/>
    </cofactor>
</comment>
<dbReference type="Proteomes" id="UP001163739">
    <property type="component" value="Chromosome"/>
</dbReference>
<keyword evidence="5" id="KW-0560">Oxidoreductase</keyword>
<dbReference type="InterPro" id="IPR036250">
    <property type="entry name" value="AcylCo_DH-like_C"/>
</dbReference>
<dbReference type="InterPro" id="IPR025878">
    <property type="entry name" value="Acyl-CoA_dh-like_C_dom"/>
</dbReference>
<dbReference type="Gene3D" id="1.10.540.10">
    <property type="entry name" value="Acyl-CoA dehydrogenase/oxidase, N-terminal domain"/>
    <property type="match status" value="1"/>
</dbReference>
<evidence type="ECO:0000259" key="6">
    <source>
        <dbReference type="Pfam" id="PF00441"/>
    </source>
</evidence>
<evidence type="ECO:0000256" key="5">
    <source>
        <dbReference type="RuleBase" id="RU362125"/>
    </source>
</evidence>
<evidence type="ECO:0000259" key="9">
    <source>
        <dbReference type="Pfam" id="PF12806"/>
    </source>
</evidence>
<dbReference type="InterPro" id="IPR009100">
    <property type="entry name" value="AcylCoA_DH/oxidase_NM_dom_sf"/>
</dbReference>
<dbReference type="InterPro" id="IPR046373">
    <property type="entry name" value="Acyl-CoA_Oxase/DH_mid-dom_sf"/>
</dbReference>
<feature type="domain" description="Acyl-CoA dehydrogenase/oxidase C-terminal" evidence="6">
    <location>
        <begin position="285"/>
        <end position="449"/>
    </location>
</feature>
<dbReference type="Pfam" id="PF12806">
    <property type="entry name" value="Acyl-CoA_dh_C"/>
    <property type="match status" value="1"/>
</dbReference>
<feature type="domain" description="Acyl-CoA dehydrogenase/oxidase N-terminal" evidence="8">
    <location>
        <begin position="40"/>
        <end position="156"/>
    </location>
</feature>
<evidence type="ECO:0000256" key="4">
    <source>
        <dbReference type="ARBA" id="ARBA00022827"/>
    </source>
</evidence>
<feature type="domain" description="Acyl-CoA oxidase/dehydrogenase middle" evidence="7">
    <location>
        <begin position="162"/>
        <end position="270"/>
    </location>
</feature>
<name>A0ABY6MXS1_9ALTE</name>
<evidence type="ECO:0000259" key="8">
    <source>
        <dbReference type="Pfam" id="PF02771"/>
    </source>
</evidence>
<reference evidence="10" key="1">
    <citation type="submission" date="2022-06" db="EMBL/GenBank/DDBJ databases">
        <title>Alkalimarinus sp. nov., isolated from gut of a Alitta virens.</title>
        <authorList>
            <person name="Yang A.I."/>
            <person name="Shin N.-R."/>
        </authorList>
    </citation>
    <scope>NUCLEOTIDE SEQUENCE</scope>
    <source>
        <strain evidence="10">A2M4</strain>
    </source>
</reference>
<dbReference type="InterPro" id="IPR052166">
    <property type="entry name" value="Diverse_Acyl-CoA_DH"/>
</dbReference>
<protein>
    <submittedName>
        <fullName evidence="10">Acyl-CoA dehydrogenase</fullName>
    </submittedName>
</protein>
<dbReference type="PANTHER" id="PTHR42803">
    <property type="entry name" value="ACYL-COA DEHYDROGENASE"/>
    <property type="match status" value="1"/>
</dbReference>
<dbReference type="Pfam" id="PF02770">
    <property type="entry name" value="Acyl-CoA_dh_M"/>
    <property type="match status" value="1"/>
</dbReference>
<keyword evidence="4 5" id="KW-0274">FAD</keyword>
<dbReference type="PANTHER" id="PTHR42803:SF3">
    <property type="entry name" value="ACYL-COA DEHYDROGENASE-RELATED"/>
    <property type="match status" value="1"/>
</dbReference>
<keyword evidence="11" id="KW-1185">Reference proteome</keyword>
<dbReference type="SUPFAM" id="SSF47203">
    <property type="entry name" value="Acyl-CoA dehydrogenase C-terminal domain-like"/>
    <property type="match status" value="1"/>
</dbReference>
<dbReference type="RefSeq" id="WP_265046071.1">
    <property type="nucleotide sequence ID" value="NZ_CP100390.1"/>
</dbReference>
<dbReference type="Gene3D" id="1.20.140.10">
    <property type="entry name" value="Butyryl-CoA Dehydrogenase, subunit A, domain 3"/>
    <property type="match status" value="1"/>
</dbReference>
<dbReference type="EMBL" id="CP100390">
    <property type="protein sequence ID" value="UZE94579.1"/>
    <property type="molecule type" value="Genomic_DNA"/>
</dbReference>
<evidence type="ECO:0000313" key="11">
    <source>
        <dbReference type="Proteomes" id="UP001163739"/>
    </source>
</evidence>
<dbReference type="Pfam" id="PF00441">
    <property type="entry name" value="Acyl-CoA_dh_1"/>
    <property type="match status" value="1"/>
</dbReference>